<evidence type="ECO:0000313" key="2">
    <source>
        <dbReference type="Proteomes" id="UP000321947"/>
    </source>
</evidence>
<reference evidence="1 2" key="1">
    <citation type="submission" date="2019-08" db="EMBL/GenBank/DDBJ databases">
        <title>Draft genome sequences of two oriental melons (Cucumis melo L. var makuwa).</title>
        <authorList>
            <person name="Kwon S.-Y."/>
        </authorList>
    </citation>
    <scope>NUCLEOTIDE SEQUENCE [LARGE SCALE GENOMIC DNA]</scope>
    <source>
        <strain evidence="2">cv. Chang Bougi</strain>
        <tissue evidence="1">Leaf</tissue>
    </source>
</reference>
<dbReference type="Proteomes" id="UP000321947">
    <property type="component" value="Unassembled WGS sequence"/>
</dbReference>
<dbReference type="AlphaFoldDB" id="A0A5D3E1V3"/>
<accession>A0A5D3E1V3</accession>
<sequence>MKSLESGVTIAINLDIHVKPVGSFMENLRIGKVLSKYQDLDKMIGCARMIGGLYYFDEVLASHEQV</sequence>
<protein>
    <submittedName>
        <fullName evidence="1">Uncharacterized protein</fullName>
    </submittedName>
</protein>
<name>A0A5D3E1V3_CUCMM</name>
<dbReference type="EMBL" id="SSTD01000775">
    <property type="protein sequence ID" value="TYK30077.1"/>
    <property type="molecule type" value="Genomic_DNA"/>
</dbReference>
<gene>
    <name evidence="1" type="ORF">E5676_scaffold216G00500</name>
</gene>
<evidence type="ECO:0000313" key="1">
    <source>
        <dbReference type="EMBL" id="TYK30077.1"/>
    </source>
</evidence>
<comment type="caution">
    <text evidence="1">The sequence shown here is derived from an EMBL/GenBank/DDBJ whole genome shotgun (WGS) entry which is preliminary data.</text>
</comment>
<proteinExistence type="predicted"/>
<organism evidence="1 2">
    <name type="scientific">Cucumis melo var. makuwa</name>
    <name type="common">Oriental melon</name>
    <dbReference type="NCBI Taxonomy" id="1194695"/>
    <lineage>
        <taxon>Eukaryota</taxon>
        <taxon>Viridiplantae</taxon>
        <taxon>Streptophyta</taxon>
        <taxon>Embryophyta</taxon>
        <taxon>Tracheophyta</taxon>
        <taxon>Spermatophyta</taxon>
        <taxon>Magnoliopsida</taxon>
        <taxon>eudicotyledons</taxon>
        <taxon>Gunneridae</taxon>
        <taxon>Pentapetalae</taxon>
        <taxon>rosids</taxon>
        <taxon>fabids</taxon>
        <taxon>Cucurbitales</taxon>
        <taxon>Cucurbitaceae</taxon>
        <taxon>Benincaseae</taxon>
        <taxon>Cucumis</taxon>
    </lineage>
</organism>